<dbReference type="PIRSF" id="PIRSF000722">
    <property type="entry name" value="Acetate_prop_kin"/>
    <property type="match status" value="1"/>
</dbReference>
<keyword evidence="6" id="KW-0479">Metal-binding</keyword>
<dbReference type="GO" id="GO:0000287">
    <property type="term" value="F:magnesium ion binding"/>
    <property type="evidence" value="ECO:0007669"/>
    <property type="project" value="UniProtKB-UniRule"/>
</dbReference>
<evidence type="ECO:0000313" key="9">
    <source>
        <dbReference type="Proteomes" id="UP000831290"/>
    </source>
</evidence>
<comment type="catalytic activity">
    <reaction evidence="6">
        <text>acetate + ATP = acetyl phosphate + ADP</text>
        <dbReference type="Rhea" id="RHEA:11352"/>
        <dbReference type="ChEBI" id="CHEBI:22191"/>
        <dbReference type="ChEBI" id="CHEBI:30089"/>
        <dbReference type="ChEBI" id="CHEBI:30616"/>
        <dbReference type="ChEBI" id="CHEBI:456216"/>
        <dbReference type="EC" id="2.7.2.1"/>
    </reaction>
</comment>
<feature type="binding site" evidence="6">
    <location>
        <begin position="280"/>
        <end position="282"/>
    </location>
    <ligand>
        <name>ATP</name>
        <dbReference type="ChEBI" id="CHEBI:30616"/>
    </ligand>
</feature>
<evidence type="ECO:0000256" key="1">
    <source>
        <dbReference type="ARBA" id="ARBA00008748"/>
    </source>
</evidence>
<dbReference type="GO" id="GO:0005737">
    <property type="term" value="C:cytoplasm"/>
    <property type="evidence" value="ECO:0007669"/>
    <property type="project" value="UniProtKB-SubCell"/>
</dbReference>
<dbReference type="PROSITE" id="PS01076">
    <property type="entry name" value="ACETATE_KINASE_2"/>
    <property type="match status" value="1"/>
</dbReference>
<keyword evidence="5 6" id="KW-0067">ATP-binding</keyword>
<dbReference type="RefSeq" id="WP_255842226.1">
    <property type="nucleotide sequence ID" value="NZ_CP094358.1"/>
</dbReference>
<dbReference type="PANTHER" id="PTHR21060">
    <property type="entry name" value="ACETATE KINASE"/>
    <property type="match status" value="1"/>
</dbReference>
<comment type="function">
    <text evidence="6">Catalyzes the formation of acetyl phosphate from acetate and ATP. Can also catalyze the reverse reaction.</text>
</comment>
<dbReference type="PROSITE" id="PS01075">
    <property type="entry name" value="ACETATE_KINASE_1"/>
    <property type="match status" value="1"/>
</dbReference>
<dbReference type="Proteomes" id="UP000831290">
    <property type="component" value="Chromosome"/>
</dbReference>
<evidence type="ECO:0000256" key="3">
    <source>
        <dbReference type="ARBA" id="ARBA00022741"/>
    </source>
</evidence>
<evidence type="ECO:0000256" key="5">
    <source>
        <dbReference type="ARBA" id="ARBA00022840"/>
    </source>
</evidence>
<proteinExistence type="inferred from homology"/>
<feature type="site" description="Transition state stabilizer" evidence="6">
    <location>
        <position position="239"/>
    </location>
</feature>
<dbReference type="GO" id="GO:0006085">
    <property type="term" value="P:acetyl-CoA biosynthetic process"/>
    <property type="evidence" value="ECO:0007669"/>
    <property type="project" value="UniProtKB-UniRule"/>
</dbReference>
<keyword evidence="3 6" id="KW-0547">Nucleotide-binding</keyword>
<dbReference type="Pfam" id="PF00871">
    <property type="entry name" value="Acetate_kinase"/>
    <property type="match status" value="1"/>
</dbReference>
<dbReference type="AlphaFoldDB" id="A0A9E6ZQK8"/>
<keyword evidence="6" id="KW-0963">Cytoplasm</keyword>
<dbReference type="SUPFAM" id="SSF53067">
    <property type="entry name" value="Actin-like ATPase domain"/>
    <property type="match status" value="2"/>
</dbReference>
<dbReference type="GO" id="GO:0006083">
    <property type="term" value="P:acetate metabolic process"/>
    <property type="evidence" value="ECO:0007669"/>
    <property type="project" value="TreeGrafter"/>
</dbReference>
<dbReference type="HAMAP" id="MF_00020">
    <property type="entry name" value="Acetate_kinase"/>
    <property type="match status" value="1"/>
</dbReference>
<feature type="binding site" evidence="6">
    <location>
        <position position="15"/>
    </location>
    <ligand>
        <name>ATP</name>
        <dbReference type="ChEBI" id="CHEBI:30616"/>
    </ligand>
</feature>
<comment type="pathway">
    <text evidence="6">Metabolic intermediate biosynthesis; acetyl-CoA biosynthesis; acetyl-CoA from acetate: step 1/2.</text>
</comment>
<keyword evidence="6" id="KW-0460">Magnesium</keyword>
<dbReference type="EC" id="2.7.2.1" evidence="6"/>
<dbReference type="InterPro" id="IPR023865">
    <property type="entry name" value="Aliphatic_acid_kinase_CS"/>
</dbReference>
<feature type="site" description="Transition state stabilizer" evidence="6">
    <location>
        <position position="180"/>
    </location>
</feature>
<keyword evidence="9" id="KW-1185">Reference proteome</keyword>
<comment type="cofactor">
    <cofactor evidence="6">
        <name>Mg(2+)</name>
        <dbReference type="ChEBI" id="CHEBI:18420"/>
    </cofactor>
    <cofactor evidence="6">
        <name>Mn(2+)</name>
        <dbReference type="ChEBI" id="CHEBI:29035"/>
    </cofactor>
    <text evidence="6">Mg(2+). Can also accept Mn(2+).</text>
</comment>
<organism evidence="8 9">
    <name type="scientific">Abyssalbus ytuae</name>
    <dbReference type="NCBI Taxonomy" id="2926907"/>
    <lineage>
        <taxon>Bacteria</taxon>
        <taxon>Pseudomonadati</taxon>
        <taxon>Bacteroidota</taxon>
        <taxon>Flavobacteriia</taxon>
        <taxon>Flavobacteriales</taxon>
        <taxon>Flavobacteriaceae</taxon>
        <taxon>Abyssalbus</taxon>
    </lineage>
</organism>
<accession>A0A9E6ZQK8</accession>
<evidence type="ECO:0000256" key="6">
    <source>
        <dbReference type="HAMAP-Rule" id="MF_00020"/>
    </source>
</evidence>
<evidence type="ECO:0000256" key="7">
    <source>
        <dbReference type="RuleBase" id="RU003835"/>
    </source>
</evidence>
<feature type="binding site" evidence="6">
    <location>
        <begin position="328"/>
        <end position="332"/>
    </location>
    <ligand>
        <name>ATP</name>
        <dbReference type="ChEBI" id="CHEBI:30616"/>
    </ligand>
</feature>
<evidence type="ECO:0000256" key="2">
    <source>
        <dbReference type="ARBA" id="ARBA00022679"/>
    </source>
</evidence>
<keyword evidence="4 6" id="KW-0418">Kinase</keyword>
<dbReference type="InterPro" id="IPR043129">
    <property type="entry name" value="ATPase_NBD"/>
</dbReference>
<dbReference type="PANTHER" id="PTHR21060:SF15">
    <property type="entry name" value="ACETATE KINASE-RELATED"/>
    <property type="match status" value="1"/>
</dbReference>
<dbReference type="PRINTS" id="PR00471">
    <property type="entry name" value="ACETATEKNASE"/>
</dbReference>
<name>A0A9E6ZQK8_9FLAO</name>
<evidence type="ECO:0000256" key="4">
    <source>
        <dbReference type="ARBA" id="ARBA00022777"/>
    </source>
</evidence>
<feature type="binding site" evidence="6">
    <location>
        <position position="382"/>
    </location>
    <ligand>
        <name>Mg(2+)</name>
        <dbReference type="ChEBI" id="CHEBI:18420"/>
    </ligand>
</feature>
<dbReference type="KEGG" id="fbm:MQE35_14665"/>
<dbReference type="NCBIfam" id="TIGR00016">
    <property type="entry name" value="ackA"/>
    <property type="match status" value="1"/>
</dbReference>
<dbReference type="EMBL" id="CP094358">
    <property type="protein sequence ID" value="UOB16968.1"/>
    <property type="molecule type" value="Genomic_DNA"/>
</dbReference>
<comment type="subunit">
    <text evidence="6">Homodimer.</text>
</comment>
<dbReference type="InterPro" id="IPR004372">
    <property type="entry name" value="Ac/propionate_kinase"/>
</dbReference>
<comment type="subcellular location">
    <subcellularLocation>
        <location evidence="6">Cytoplasm</location>
    </subcellularLocation>
</comment>
<sequence>MSNILIINSGSSSLKFKLINMPGEKVLASGVVERIGLKESLIFYESGSIYVSKKTNIPNHSSGLKEATRLLMDYHTGVIKNQDDIAAIGHRVVHGGDLFYDTCLVDKKVKEQIKNLFSLAPLHNPPNLTGIEVAEEIFPNTRQIAVFDTAFHKTIPLKARKYAIPNKFFEEHKIELYGFHGISHKYVSQQAIEYINKPNSKIISIHLGNGCSMTAVKNGESIDHSLGFGPNNGLIMGTRSGDIDQSVIFFLIDKLGYSSQEANQILNKQSGMLGLTGNSDLRDIEDRAYEGDESCKLALEMNAYRIKKYIGAYAAIMNGLDAIIFTAGIGENSSKIRELVCKDMEFAGIELDNDVNEMGSDEIREINKPESKVKILVIPTNEELEIAKQCYQFIQ</sequence>
<reference evidence="8" key="1">
    <citation type="submission" date="2022-03" db="EMBL/GenBank/DDBJ databases">
        <title>Description of Abyssus ytuae gen. nov., sp. nov., a novel member of the family Flavobacteriaceae isolated from the sediment of Mariana Trench.</title>
        <authorList>
            <person name="Zhang J."/>
            <person name="Xu X."/>
        </authorList>
    </citation>
    <scope>NUCLEOTIDE SEQUENCE</scope>
    <source>
        <strain evidence="8">MT3330</strain>
    </source>
</reference>
<keyword evidence="2 6" id="KW-0808">Transferase</keyword>
<dbReference type="GO" id="GO:0005524">
    <property type="term" value="F:ATP binding"/>
    <property type="evidence" value="ECO:0007669"/>
    <property type="project" value="UniProtKB-KW"/>
</dbReference>
<feature type="binding site" evidence="6">
    <location>
        <position position="91"/>
    </location>
    <ligand>
        <name>substrate</name>
    </ligand>
</feature>
<protein>
    <recommendedName>
        <fullName evidence="6">Acetate kinase</fullName>
        <ecNumber evidence="6">2.7.2.1</ecNumber>
    </recommendedName>
    <alternativeName>
        <fullName evidence="6">Acetokinase</fullName>
    </alternativeName>
</protein>
<feature type="binding site" evidence="6">
    <location>
        <begin position="206"/>
        <end position="210"/>
    </location>
    <ligand>
        <name>ATP</name>
        <dbReference type="ChEBI" id="CHEBI:30616"/>
    </ligand>
</feature>
<feature type="binding site" evidence="6">
    <location>
        <position position="8"/>
    </location>
    <ligand>
        <name>Mg(2+)</name>
        <dbReference type="ChEBI" id="CHEBI:18420"/>
    </ligand>
</feature>
<feature type="active site" description="Proton donor/acceptor" evidence="6">
    <location>
        <position position="148"/>
    </location>
</feature>
<dbReference type="Gene3D" id="3.30.420.40">
    <property type="match status" value="2"/>
</dbReference>
<evidence type="ECO:0000313" key="8">
    <source>
        <dbReference type="EMBL" id="UOB16968.1"/>
    </source>
</evidence>
<dbReference type="GO" id="GO:0008776">
    <property type="term" value="F:acetate kinase activity"/>
    <property type="evidence" value="ECO:0007669"/>
    <property type="project" value="UniProtKB-UniRule"/>
</dbReference>
<dbReference type="CDD" id="cd24010">
    <property type="entry name" value="ASKHA_NBD_AcK_PK"/>
    <property type="match status" value="1"/>
</dbReference>
<comment type="similarity">
    <text evidence="1 6 7">Belongs to the acetokinase family.</text>
</comment>
<dbReference type="InterPro" id="IPR000890">
    <property type="entry name" value="Aliphatic_acid_kin_short-chain"/>
</dbReference>
<gene>
    <name evidence="6" type="primary">ackA</name>
    <name evidence="8" type="ORF">MQE35_14665</name>
</gene>